<comment type="caution">
    <text evidence="2">The sequence shown here is derived from an EMBL/GenBank/DDBJ whole genome shotgun (WGS) entry which is preliminary data.</text>
</comment>
<feature type="region of interest" description="Disordered" evidence="1">
    <location>
        <begin position="180"/>
        <end position="208"/>
    </location>
</feature>
<name>A0AAE0V320_9TELE</name>
<accession>A0AAE0V320</accession>
<reference evidence="2" key="1">
    <citation type="submission" date="2023-06" db="EMBL/GenBank/DDBJ databases">
        <title>Male Hemibagrus guttatus genome.</title>
        <authorList>
            <person name="Bian C."/>
        </authorList>
    </citation>
    <scope>NUCLEOTIDE SEQUENCE</scope>
    <source>
        <strain evidence="2">Male_cb2023</strain>
        <tissue evidence="2">Muscle</tissue>
    </source>
</reference>
<feature type="compositionally biased region" description="Basic and acidic residues" evidence="1">
    <location>
        <begin position="331"/>
        <end position="342"/>
    </location>
</feature>
<organism evidence="2 3">
    <name type="scientific">Hemibagrus guttatus</name>
    <dbReference type="NCBI Taxonomy" id="175788"/>
    <lineage>
        <taxon>Eukaryota</taxon>
        <taxon>Metazoa</taxon>
        <taxon>Chordata</taxon>
        <taxon>Craniata</taxon>
        <taxon>Vertebrata</taxon>
        <taxon>Euteleostomi</taxon>
        <taxon>Actinopterygii</taxon>
        <taxon>Neopterygii</taxon>
        <taxon>Teleostei</taxon>
        <taxon>Ostariophysi</taxon>
        <taxon>Siluriformes</taxon>
        <taxon>Bagridae</taxon>
        <taxon>Hemibagrus</taxon>
    </lineage>
</organism>
<dbReference type="GO" id="GO:2000344">
    <property type="term" value="P:positive regulation of acrosome reaction"/>
    <property type="evidence" value="ECO:0007669"/>
    <property type="project" value="TreeGrafter"/>
</dbReference>
<sequence length="374" mass="41440">MVFSSAVTPNTKSCNYNKSNSRWVELTGQTSVCECCASKCKGSPSYSGPSNELKALVSTGPLTIKKEQNEEQSMSSSFNATAQVGSSTGMNRTESGTFPSSVEKDWIVGSATVSGNSKKKVPYSFPWLSQPVLSDHIRVVNQDPGSALSLWFPGLFVDVSPDPTLKLVIDIPEQKSSAEFVGVSSQDSAPSEKVHSETTSKEKHHDANDWKSLIPDRVSEDYMADSPGLRNDWDLGGNDAALEGVHSPEEELRGDVFTNYKWPQHYDLQDDKVQVDAFVSPQLEKLPEKPQENVKKLKGDDFANLGYVKKTLTFSQASDGSRSLSYEEEERSPSMDEREVRQSKLEMEWRKVAEEGSSKEVEKDLMQSLLDMVR</sequence>
<dbReference type="PANTHER" id="PTHR11576">
    <property type="entry name" value="ZONA PELLUCIDA SPERM-BINDING PROTEIN 3"/>
    <property type="match status" value="1"/>
</dbReference>
<evidence type="ECO:0000256" key="1">
    <source>
        <dbReference type="SAM" id="MobiDB-lite"/>
    </source>
</evidence>
<dbReference type="Gene3D" id="2.60.40.4100">
    <property type="entry name" value="Zona pellucida, ZP-C domain"/>
    <property type="match status" value="1"/>
</dbReference>
<dbReference type="EMBL" id="JAUCMX010000008">
    <property type="protein sequence ID" value="KAK3537415.1"/>
    <property type="molecule type" value="Genomic_DNA"/>
</dbReference>
<keyword evidence="3" id="KW-1185">Reference proteome</keyword>
<dbReference type="InterPro" id="IPR042235">
    <property type="entry name" value="ZP-C_dom"/>
</dbReference>
<dbReference type="Proteomes" id="UP001274896">
    <property type="component" value="Unassembled WGS sequence"/>
</dbReference>
<protein>
    <submittedName>
        <fullName evidence="2">Uncharacterized protein</fullName>
    </submittedName>
</protein>
<dbReference type="GO" id="GO:0007339">
    <property type="term" value="P:binding of sperm to zona pellucida"/>
    <property type="evidence" value="ECO:0007669"/>
    <property type="project" value="TreeGrafter"/>
</dbReference>
<dbReference type="GO" id="GO:0035803">
    <property type="term" value="P:egg coat formation"/>
    <property type="evidence" value="ECO:0007669"/>
    <property type="project" value="TreeGrafter"/>
</dbReference>
<evidence type="ECO:0000313" key="2">
    <source>
        <dbReference type="EMBL" id="KAK3537415.1"/>
    </source>
</evidence>
<evidence type="ECO:0000313" key="3">
    <source>
        <dbReference type="Proteomes" id="UP001274896"/>
    </source>
</evidence>
<dbReference type="AlphaFoldDB" id="A0AAE0V320"/>
<dbReference type="PANTHER" id="PTHR11576:SF18">
    <property type="entry name" value="ZONA PELLUCIDA PROTEIN C"/>
    <property type="match status" value="1"/>
</dbReference>
<gene>
    <name evidence="2" type="ORF">QTP70_008947</name>
</gene>
<proteinExistence type="predicted"/>
<dbReference type="GO" id="GO:0032190">
    <property type="term" value="F:acrosin binding"/>
    <property type="evidence" value="ECO:0007669"/>
    <property type="project" value="TreeGrafter"/>
</dbReference>
<feature type="compositionally biased region" description="Basic and acidic residues" evidence="1">
    <location>
        <begin position="190"/>
        <end position="208"/>
    </location>
</feature>
<dbReference type="GO" id="GO:0031012">
    <property type="term" value="C:extracellular matrix"/>
    <property type="evidence" value="ECO:0007669"/>
    <property type="project" value="TreeGrafter"/>
</dbReference>
<feature type="region of interest" description="Disordered" evidence="1">
    <location>
        <begin position="318"/>
        <end position="342"/>
    </location>
</feature>